<evidence type="ECO:0000259" key="8">
    <source>
        <dbReference type="PROSITE" id="PS50125"/>
    </source>
</evidence>
<evidence type="ECO:0000256" key="4">
    <source>
        <dbReference type="ARBA" id="ARBA00022692"/>
    </source>
</evidence>
<evidence type="ECO:0000256" key="6">
    <source>
        <dbReference type="ARBA" id="ARBA00023136"/>
    </source>
</evidence>
<dbReference type="InterPro" id="IPR050697">
    <property type="entry name" value="Adenylyl/Guanylyl_Cyclase_3/4"/>
</dbReference>
<dbReference type="GO" id="GO:0006171">
    <property type="term" value="P:cAMP biosynthetic process"/>
    <property type="evidence" value="ECO:0007669"/>
    <property type="project" value="TreeGrafter"/>
</dbReference>
<evidence type="ECO:0000256" key="3">
    <source>
        <dbReference type="ARBA" id="ARBA00022475"/>
    </source>
</evidence>
<feature type="transmembrane region" description="Helical" evidence="7">
    <location>
        <begin position="293"/>
        <end position="312"/>
    </location>
</feature>
<dbReference type="GO" id="GO:0004016">
    <property type="term" value="F:adenylate cyclase activity"/>
    <property type="evidence" value="ECO:0007669"/>
    <property type="project" value="UniProtKB-ARBA"/>
</dbReference>
<comment type="subcellular location">
    <subcellularLocation>
        <location evidence="1">Cell membrane</location>
        <topology evidence="1">Multi-pass membrane protein</topology>
    </subcellularLocation>
</comment>
<sequence>MTRSRPGRWRLTKATATSWYSKLTRIVTYVTRWPVVVSPVYSSSVINRDGSTRAAGSAPWGSPLLGPVDEKSTARRVRVQLLLTIPLLIANLIGITMVVVLAGFVLPGPTVFTQELLLVNSVFTPLCAALALAVGTAWGTVAGVRSMGWATDPEHVPTPAEQQVTVSAPRWMVLQQALLWTLTLTALTVVYGVLEPALIPKVVLAIGAAAIVVCANSYLIIEFALRPVTARVLAADPHRRRGIGVFGRTMLSWFVGVGVPVTLTMTVAIWALADPAVSKARLAVCMLCFGGSALVFGLILMAQVVAATVAPIKGVRQALRRVENGDLDAEIALYDGTELGELQSGFNTMVHGLRERAMIEDLFGKHVGHDVAMAAIASRPVLGGTETEAAALFIDIIGSTTMAATLPAPEIVGILNRFFDIVVDEVERHGGLLNKFEGDAALAVFGTPAPLDDLAGSALSCGRAIQRRLRDASDLDAGIGVAAGRVVAGNVGTHNRYEFTVIGDAVNEAARLCELSKQHDERLLTSATTLAAAADSESAQWVLGETVTLRGRLKPTQIALPRVPELVDEQSSVGRGSADVR</sequence>
<evidence type="ECO:0000313" key="10">
    <source>
        <dbReference type="EMBL" id="PKV78613.1"/>
    </source>
</evidence>
<gene>
    <name evidence="10" type="ORF">ATK86_2988</name>
</gene>
<dbReference type="GO" id="GO:0035556">
    <property type="term" value="P:intracellular signal transduction"/>
    <property type="evidence" value="ECO:0007669"/>
    <property type="project" value="InterPro"/>
</dbReference>
<dbReference type="OrthoDB" id="368920at2"/>
<dbReference type="InterPro" id="IPR001054">
    <property type="entry name" value="A/G_cyclase"/>
</dbReference>
<feature type="transmembrane region" description="Helical" evidence="7">
    <location>
        <begin position="177"/>
        <end position="194"/>
    </location>
</feature>
<dbReference type="SUPFAM" id="SSF158472">
    <property type="entry name" value="HAMP domain-like"/>
    <property type="match status" value="1"/>
</dbReference>
<reference evidence="10 11" key="1">
    <citation type="submission" date="2017-12" db="EMBL/GenBank/DDBJ databases">
        <title>Sequencing the genomes of 1000 Actinobacteria strains.</title>
        <authorList>
            <person name="Klenk H.-P."/>
        </authorList>
    </citation>
    <scope>NUCLEOTIDE SEQUENCE [LARGE SCALE GENOMIC DNA]</scope>
    <source>
        <strain evidence="10 11">DSM 44489</strain>
    </source>
</reference>
<feature type="transmembrane region" description="Helical" evidence="7">
    <location>
        <begin position="81"/>
        <end position="105"/>
    </location>
</feature>
<dbReference type="InterPro" id="IPR003660">
    <property type="entry name" value="HAMP_dom"/>
</dbReference>
<accession>A0A2N3VAF5</accession>
<dbReference type="GO" id="GO:0005886">
    <property type="term" value="C:plasma membrane"/>
    <property type="evidence" value="ECO:0007669"/>
    <property type="project" value="UniProtKB-SubCell"/>
</dbReference>
<proteinExistence type="inferred from homology"/>
<dbReference type="AlphaFoldDB" id="A0A2N3VAF5"/>
<dbReference type="SMART" id="SM00044">
    <property type="entry name" value="CYCc"/>
    <property type="match status" value="1"/>
</dbReference>
<evidence type="ECO:0000313" key="11">
    <source>
        <dbReference type="Proteomes" id="UP000233766"/>
    </source>
</evidence>
<protein>
    <submittedName>
        <fullName evidence="10">Adenylate cyclase</fullName>
    </submittedName>
</protein>
<comment type="similarity">
    <text evidence="2">Belongs to the adenylyl cyclase class-3 family.</text>
</comment>
<feature type="domain" description="HAMP" evidence="9">
    <location>
        <begin position="306"/>
        <end position="358"/>
    </location>
</feature>
<organism evidence="10 11">
    <name type="scientific">Nocardia fluminea</name>
    <dbReference type="NCBI Taxonomy" id="134984"/>
    <lineage>
        <taxon>Bacteria</taxon>
        <taxon>Bacillati</taxon>
        <taxon>Actinomycetota</taxon>
        <taxon>Actinomycetes</taxon>
        <taxon>Mycobacteriales</taxon>
        <taxon>Nocardiaceae</taxon>
        <taxon>Nocardia</taxon>
    </lineage>
</organism>
<dbReference type="Pfam" id="PF00211">
    <property type="entry name" value="Guanylate_cyc"/>
    <property type="match status" value="1"/>
</dbReference>
<dbReference type="EMBL" id="PJMW01000002">
    <property type="protein sequence ID" value="PKV78613.1"/>
    <property type="molecule type" value="Genomic_DNA"/>
</dbReference>
<evidence type="ECO:0000259" key="9">
    <source>
        <dbReference type="PROSITE" id="PS50885"/>
    </source>
</evidence>
<feature type="transmembrane region" description="Helical" evidence="7">
    <location>
        <begin position="117"/>
        <end position="138"/>
    </location>
</feature>
<dbReference type="Gene3D" id="6.10.340.10">
    <property type="match status" value="1"/>
</dbReference>
<evidence type="ECO:0000256" key="7">
    <source>
        <dbReference type="SAM" id="Phobius"/>
    </source>
</evidence>
<comment type="caution">
    <text evidence="10">The sequence shown here is derived from an EMBL/GenBank/DDBJ whole genome shotgun (WGS) entry which is preliminary data.</text>
</comment>
<dbReference type="CDD" id="cd07302">
    <property type="entry name" value="CHD"/>
    <property type="match status" value="1"/>
</dbReference>
<dbReference type="PANTHER" id="PTHR43081">
    <property type="entry name" value="ADENYLATE CYCLASE, TERMINAL-DIFFERENTIATION SPECIFIC-RELATED"/>
    <property type="match status" value="1"/>
</dbReference>
<keyword evidence="4 7" id="KW-0812">Transmembrane</keyword>
<evidence type="ECO:0000256" key="2">
    <source>
        <dbReference type="ARBA" id="ARBA00005381"/>
    </source>
</evidence>
<feature type="transmembrane region" description="Helical" evidence="7">
    <location>
        <begin position="200"/>
        <end position="221"/>
    </location>
</feature>
<dbReference type="InterPro" id="IPR029787">
    <property type="entry name" value="Nucleotide_cyclase"/>
</dbReference>
<name>A0A2N3VAF5_9NOCA</name>
<dbReference type="PROSITE" id="PS50885">
    <property type="entry name" value="HAMP"/>
    <property type="match status" value="1"/>
</dbReference>
<evidence type="ECO:0000256" key="1">
    <source>
        <dbReference type="ARBA" id="ARBA00004651"/>
    </source>
</evidence>
<dbReference type="CDD" id="cd06225">
    <property type="entry name" value="HAMP"/>
    <property type="match status" value="1"/>
</dbReference>
<dbReference type="PROSITE" id="PS50125">
    <property type="entry name" value="GUANYLATE_CYCLASE_2"/>
    <property type="match status" value="1"/>
</dbReference>
<dbReference type="Gene3D" id="3.30.70.1230">
    <property type="entry name" value="Nucleotide cyclase"/>
    <property type="match status" value="1"/>
</dbReference>
<keyword evidence="11" id="KW-1185">Reference proteome</keyword>
<dbReference type="Pfam" id="PF00672">
    <property type="entry name" value="HAMP"/>
    <property type="match status" value="1"/>
</dbReference>
<keyword evidence="5 7" id="KW-1133">Transmembrane helix</keyword>
<feature type="transmembrane region" description="Helical" evidence="7">
    <location>
        <begin position="250"/>
        <end position="273"/>
    </location>
</feature>
<dbReference type="SMART" id="SM00304">
    <property type="entry name" value="HAMP"/>
    <property type="match status" value="1"/>
</dbReference>
<keyword evidence="6 7" id="KW-0472">Membrane</keyword>
<dbReference type="Proteomes" id="UP000233766">
    <property type="component" value="Unassembled WGS sequence"/>
</dbReference>
<evidence type="ECO:0000256" key="5">
    <source>
        <dbReference type="ARBA" id="ARBA00022989"/>
    </source>
</evidence>
<dbReference type="SUPFAM" id="SSF55073">
    <property type="entry name" value="Nucleotide cyclase"/>
    <property type="match status" value="1"/>
</dbReference>
<dbReference type="PANTHER" id="PTHR43081:SF17">
    <property type="entry name" value="BLL5647 PROTEIN"/>
    <property type="match status" value="1"/>
</dbReference>
<feature type="domain" description="Guanylate cyclase" evidence="8">
    <location>
        <begin position="390"/>
        <end position="513"/>
    </location>
</feature>
<keyword evidence="3" id="KW-1003">Cell membrane</keyword>